<sequence>MNARQKLNRNRKRANTRALKALFGIIVEGDTEKRYFDRFRGANVKVKVVPGRSAPDPESLTELADDVLDEFKRKGEIRSGDQMWIVSDKDTYTAEQIEVLFSWAAKRKDRGLGLSLPQFEYWLLLHYEDGVGVLTQRECLSRLHHHNPHYRKNDLSSVSFSEADINRAVQRARRFPPLPPTFREFLNSGLDRSAYTSVHVLVERLLKETAVAS</sequence>
<evidence type="ECO:0000313" key="1">
    <source>
        <dbReference type="EMBL" id="EPD68286.1"/>
    </source>
</evidence>
<dbReference type="eggNOG" id="ENOG5030M11">
    <property type="taxonomic scope" value="Bacteria"/>
</dbReference>
<gene>
    <name evidence="1" type="ORF">HMPREF1219_01932</name>
</gene>
<evidence type="ECO:0008006" key="3">
    <source>
        <dbReference type="Google" id="ProtNLM"/>
    </source>
</evidence>
<name>S2YVB4_9CORY</name>
<dbReference type="AlphaFoldDB" id="S2YVB4"/>
<keyword evidence="2" id="KW-1185">Reference proteome</keyword>
<dbReference type="RefSeq" id="WP_016458670.1">
    <property type="nucleotide sequence ID" value="NZ_KE150447.1"/>
</dbReference>
<accession>S2YVB4</accession>
<protein>
    <recommendedName>
        <fullName evidence="3">RloB-like protein</fullName>
    </recommendedName>
</protein>
<dbReference type="HOGENOM" id="CLU_090993_3_1_11"/>
<evidence type="ECO:0000313" key="2">
    <source>
        <dbReference type="Proteomes" id="UP000014408"/>
    </source>
</evidence>
<comment type="caution">
    <text evidence="1">The sequence shown here is derived from an EMBL/GenBank/DDBJ whole genome shotgun (WGS) entry which is preliminary data.</text>
</comment>
<dbReference type="InterPro" id="IPR025591">
    <property type="entry name" value="RloB"/>
</dbReference>
<reference evidence="1 2" key="1">
    <citation type="submission" date="2013-05" db="EMBL/GenBank/DDBJ databases">
        <title>The Genome Sequence of Corynebacterium pyruviciproducens 1773O (ATCC BAA-1742).</title>
        <authorList>
            <consortium name="The Broad Institute Genomics Platform"/>
            <person name="Earl A."/>
            <person name="Ward D."/>
            <person name="Feldgarden M."/>
            <person name="Gevers D."/>
            <person name="Tong J."/>
            <person name="Walker B."/>
            <person name="Young S."/>
            <person name="Zeng Q."/>
            <person name="Gargeya S."/>
            <person name="Fitzgerald M."/>
            <person name="Haas B."/>
            <person name="Abouelleil A."/>
            <person name="Allen A.W."/>
            <person name="Alvarado L."/>
            <person name="Arachchi H.M."/>
            <person name="Berlin A.M."/>
            <person name="Chapman S.B."/>
            <person name="Gainer-Dewar J."/>
            <person name="Goldberg J."/>
            <person name="Griggs A."/>
            <person name="Gujja S."/>
            <person name="Hansen M."/>
            <person name="Howarth C."/>
            <person name="Imamovic A."/>
            <person name="Ireland A."/>
            <person name="Larimer J."/>
            <person name="McCowan C."/>
            <person name="Murphy C."/>
            <person name="Pearson M."/>
            <person name="Poon T.W."/>
            <person name="Priest M."/>
            <person name="Roberts A."/>
            <person name="Saif S."/>
            <person name="Shea T."/>
            <person name="Sisk P."/>
            <person name="Sykes S."/>
            <person name="Wortman J."/>
            <person name="Nusbaum C."/>
            <person name="Birren B."/>
        </authorList>
    </citation>
    <scope>NUCLEOTIDE SEQUENCE [LARGE SCALE GENOMIC DNA]</scope>
    <source>
        <strain evidence="1 2">ATCC BAA-1742</strain>
    </source>
</reference>
<dbReference type="Pfam" id="PF13707">
    <property type="entry name" value="RloB"/>
    <property type="match status" value="1"/>
</dbReference>
<proteinExistence type="predicted"/>
<organism evidence="1 2">
    <name type="scientific">Corynebacterium pyruviciproducens ATCC BAA-1742</name>
    <dbReference type="NCBI Taxonomy" id="1125779"/>
    <lineage>
        <taxon>Bacteria</taxon>
        <taxon>Bacillati</taxon>
        <taxon>Actinomycetota</taxon>
        <taxon>Actinomycetes</taxon>
        <taxon>Mycobacteriales</taxon>
        <taxon>Corynebacteriaceae</taxon>
        <taxon>Corynebacterium</taxon>
    </lineage>
</organism>
<dbReference type="PATRIC" id="fig|1125779.3.peg.1879"/>
<dbReference type="Proteomes" id="UP000014408">
    <property type="component" value="Unassembled WGS sequence"/>
</dbReference>
<dbReference type="STRING" id="1125779.HMPREF1219_01932"/>
<dbReference type="EMBL" id="ATBY01000016">
    <property type="protein sequence ID" value="EPD68286.1"/>
    <property type="molecule type" value="Genomic_DNA"/>
</dbReference>